<proteinExistence type="inferred from homology"/>
<sequence length="179" mass="19860">MAAAHRNVLDEPPGPACRLRRRPGANRATCIRGGFFVTSLTIVRIIEAPPPAVFAAFVEPDKIALWWGPDDGPVTYAEVDARPGGRFHVRFRMLDGSEHGCFGDFEVFEPPHRLAMSWSWEGEDSPPSRVQATFEPVGAGYTELTFVHALLRDDATRDSHERGWNGALDKLQHKARALS</sequence>
<protein>
    <submittedName>
        <fullName evidence="3">SRPBCC domain-containing protein</fullName>
    </submittedName>
</protein>
<dbReference type="AlphaFoldDB" id="A0A4P6KSK9"/>
<dbReference type="SUPFAM" id="SSF55961">
    <property type="entry name" value="Bet v1-like"/>
    <property type="match status" value="1"/>
</dbReference>
<dbReference type="InterPro" id="IPR023393">
    <property type="entry name" value="START-like_dom_sf"/>
</dbReference>
<feature type="domain" description="Activator of Hsp90 ATPase homologue 1/2-like C-terminal" evidence="2">
    <location>
        <begin position="48"/>
        <end position="172"/>
    </location>
</feature>
<evidence type="ECO:0000313" key="4">
    <source>
        <dbReference type="Proteomes" id="UP000290637"/>
    </source>
</evidence>
<organism evidence="3 4">
    <name type="scientific">Pseudoduganella lutea</name>
    <dbReference type="NCBI Taxonomy" id="321985"/>
    <lineage>
        <taxon>Bacteria</taxon>
        <taxon>Pseudomonadati</taxon>
        <taxon>Pseudomonadota</taxon>
        <taxon>Betaproteobacteria</taxon>
        <taxon>Burkholderiales</taxon>
        <taxon>Oxalobacteraceae</taxon>
        <taxon>Telluria group</taxon>
        <taxon>Pseudoduganella</taxon>
    </lineage>
</organism>
<reference evidence="3 4" key="1">
    <citation type="submission" date="2019-02" db="EMBL/GenBank/DDBJ databases">
        <title>Draft Genome Sequences of Six Type Strains of the Genus Massilia.</title>
        <authorList>
            <person name="Miess H."/>
            <person name="Frediansyhah A."/>
            <person name="Gross H."/>
        </authorList>
    </citation>
    <scope>NUCLEOTIDE SEQUENCE [LARGE SCALE GENOMIC DNA]</scope>
    <source>
        <strain evidence="3 4">DSM 17473</strain>
    </source>
</reference>
<dbReference type="CDD" id="cd07814">
    <property type="entry name" value="SRPBCC_CalC_Aha1-like"/>
    <property type="match status" value="1"/>
</dbReference>
<name>A0A4P6KSK9_9BURK</name>
<comment type="similarity">
    <text evidence="1">Belongs to the AHA1 family.</text>
</comment>
<dbReference type="EMBL" id="CP035913">
    <property type="protein sequence ID" value="QBE62111.1"/>
    <property type="molecule type" value="Genomic_DNA"/>
</dbReference>
<dbReference type="Gene3D" id="3.30.530.20">
    <property type="match status" value="1"/>
</dbReference>
<dbReference type="InterPro" id="IPR013538">
    <property type="entry name" value="ASHA1/2-like_C"/>
</dbReference>
<dbReference type="Proteomes" id="UP000290637">
    <property type="component" value="Chromosome"/>
</dbReference>
<evidence type="ECO:0000259" key="2">
    <source>
        <dbReference type="Pfam" id="PF08327"/>
    </source>
</evidence>
<evidence type="ECO:0000256" key="1">
    <source>
        <dbReference type="ARBA" id="ARBA00006817"/>
    </source>
</evidence>
<gene>
    <name evidence="3" type="ORF">EWM63_03205</name>
</gene>
<keyword evidence="4" id="KW-1185">Reference proteome</keyword>
<dbReference type="KEGG" id="plue:EWM63_03205"/>
<dbReference type="OrthoDB" id="9786557at2"/>
<evidence type="ECO:0000313" key="3">
    <source>
        <dbReference type="EMBL" id="QBE62111.1"/>
    </source>
</evidence>
<dbReference type="Pfam" id="PF08327">
    <property type="entry name" value="AHSA1"/>
    <property type="match status" value="1"/>
</dbReference>
<accession>A0A4P6KSK9</accession>